<dbReference type="RefSeq" id="WP_028930669.1">
    <property type="nucleotide sequence ID" value="NZ_AUII01000013.1"/>
</dbReference>
<reference evidence="1 2" key="1">
    <citation type="submission" date="2019-07" db="EMBL/GenBank/DDBJ databases">
        <title>Whole genome shotgun sequence of Pseudonocardia asaccharolytica NBRC 16224.</title>
        <authorList>
            <person name="Hosoyama A."/>
            <person name="Uohara A."/>
            <person name="Ohji S."/>
            <person name="Ichikawa N."/>
        </authorList>
    </citation>
    <scope>NUCLEOTIDE SEQUENCE [LARGE SCALE GENOMIC DNA]</scope>
    <source>
        <strain evidence="1 2">NBRC 16224</strain>
    </source>
</reference>
<evidence type="ECO:0008006" key="3">
    <source>
        <dbReference type="Google" id="ProtNLM"/>
    </source>
</evidence>
<dbReference type="OrthoDB" id="3188010at2"/>
<sequence>MTVMLERPAQILGRTEPRLWTRPLVTGPPGPCGCGCALTPATSLGFEAIEFAAEVLGVQLLPWQRWWLIHALELRPEGGYRFRTLLTLIARQNGKTTLLKIVALWAMYMGRAELVLGAAQSLDIARESWAGAVALARGNDELAAEVENVRRANGEICLTLTNGARYRITAATDEAGRGLSVDLLVLDELRAQRDTGAWAALSKTTSARPNGLIVGISNAGSDQSVVLNTLRSAALAETEPTLGLFEWSAPDGCELDDVDGWAAANPALGRTLSAASVRTSLATDPAEVFRTEVLCQHVDALDSALDAAGWKAGADPAGSLAAVRARVAAVVDVAPDGAHVTLGGAALLDDGRVRVEIFGAWSSTEDARRELAELLARIGPAAVGWLPAGPAAALAPELRALGAVEIKGQQVHEACQGLADLVQARRILHPADPLLDAHVAGAQRLHTGDGWRFARRGAGHVDAVYAVAGAVHLARTVPEPVVIPRSRIF</sequence>
<evidence type="ECO:0000313" key="1">
    <source>
        <dbReference type="EMBL" id="GEL17679.1"/>
    </source>
</evidence>
<keyword evidence="2" id="KW-1185">Reference proteome</keyword>
<comment type="caution">
    <text evidence="1">The sequence shown here is derived from an EMBL/GenBank/DDBJ whole genome shotgun (WGS) entry which is preliminary data.</text>
</comment>
<dbReference type="EMBL" id="BJVI01000011">
    <property type="protein sequence ID" value="GEL17679.1"/>
    <property type="molecule type" value="Genomic_DNA"/>
</dbReference>
<name>A0A511CYP6_9PSEU</name>
<dbReference type="AlphaFoldDB" id="A0A511CYP6"/>
<dbReference type="Proteomes" id="UP000321328">
    <property type="component" value="Unassembled WGS sequence"/>
</dbReference>
<proteinExistence type="predicted"/>
<accession>A0A511CYP6</accession>
<gene>
    <name evidence="1" type="ORF">PA7_15160</name>
</gene>
<dbReference type="STRING" id="1123024.GCA_000423625_03010"/>
<evidence type="ECO:0000313" key="2">
    <source>
        <dbReference type="Proteomes" id="UP000321328"/>
    </source>
</evidence>
<organism evidence="1 2">
    <name type="scientific">Pseudonocardia asaccharolytica DSM 44247 = NBRC 16224</name>
    <dbReference type="NCBI Taxonomy" id="1123024"/>
    <lineage>
        <taxon>Bacteria</taxon>
        <taxon>Bacillati</taxon>
        <taxon>Actinomycetota</taxon>
        <taxon>Actinomycetes</taxon>
        <taxon>Pseudonocardiales</taxon>
        <taxon>Pseudonocardiaceae</taxon>
        <taxon>Pseudonocardia</taxon>
    </lineage>
</organism>
<dbReference type="Gene3D" id="3.40.50.300">
    <property type="entry name" value="P-loop containing nucleotide triphosphate hydrolases"/>
    <property type="match status" value="1"/>
</dbReference>
<dbReference type="InterPro" id="IPR027417">
    <property type="entry name" value="P-loop_NTPase"/>
</dbReference>
<protein>
    <recommendedName>
        <fullName evidence="3">Terminase</fullName>
    </recommendedName>
</protein>